<feature type="transmembrane region" description="Helical" evidence="1">
    <location>
        <begin position="55"/>
        <end position="78"/>
    </location>
</feature>
<feature type="transmembrane region" description="Helical" evidence="1">
    <location>
        <begin position="85"/>
        <end position="107"/>
    </location>
</feature>
<keyword evidence="3" id="KW-1185">Reference proteome</keyword>
<keyword evidence="1" id="KW-0472">Membrane</keyword>
<gene>
    <name evidence="2" type="ORF">GCM10010994_07860</name>
</gene>
<accession>A0A916TYM5</accession>
<dbReference type="AlphaFoldDB" id="A0A916TYM5"/>
<comment type="caution">
    <text evidence="2">The sequence shown here is derived from an EMBL/GenBank/DDBJ whole genome shotgun (WGS) entry which is preliminary data.</text>
</comment>
<dbReference type="Proteomes" id="UP000637002">
    <property type="component" value="Unassembled WGS sequence"/>
</dbReference>
<dbReference type="RefSeq" id="WP_188607767.1">
    <property type="nucleotide sequence ID" value="NZ_BMGG01000001.1"/>
</dbReference>
<protein>
    <recommendedName>
        <fullName evidence="4">Transmembrane protein</fullName>
    </recommendedName>
</protein>
<keyword evidence="1" id="KW-0812">Transmembrane</keyword>
<evidence type="ECO:0000313" key="3">
    <source>
        <dbReference type="Proteomes" id="UP000637002"/>
    </source>
</evidence>
<reference evidence="2" key="1">
    <citation type="journal article" date="2014" name="Int. J. Syst. Evol. Microbiol.">
        <title>Complete genome sequence of Corynebacterium casei LMG S-19264T (=DSM 44701T), isolated from a smear-ripened cheese.</title>
        <authorList>
            <consortium name="US DOE Joint Genome Institute (JGI-PGF)"/>
            <person name="Walter F."/>
            <person name="Albersmeier A."/>
            <person name="Kalinowski J."/>
            <person name="Ruckert C."/>
        </authorList>
    </citation>
    <scope>NUCLEOTIDE SEQUENCE</scope>
    <source>
        <strain evidence="2">CGMCC 1.12919</strain>
    </source>
</reference>
<name>A0A916TYM5_9HYPH</name>
<evidence type="ECO:0000256" key="1">
    <source>
        <dbReference type="SAM" id="Phobius"/>
    </source>
</evidence>
<sequence length="178" mass="20700">MRRLLKPLWFLLAVLFLIEAWFWDHLQPVFAWIGRVVPWQRVRRALEEAVRHLPPYAALVLFAVPLALVEPMKLLALWHLAEGRLITAVIIFAVAQILALGLSVFLFDLVKPKLLSIAWFARLYAWVIRLKDWAHAQVEPVKRQLAAMVRALRLDSGRFARRWSLLRKRARAASVRNS</sequence>
<evidence type="ECO:0000313" key="2">
    <source>
        <dbReference type="EMBL" id="GGC51144.1"/>
    </source>
</evidence>
<reference evidence="2" key="2">
    <citation type="submission" date="2020-09" db="EMBL/GenBank/DDBJ databases">
        <authorList>
            <person name="Sun Q."/>
            <person name="Zhou Y."/>
        </authorList>
    </citation>
    <scope>NUCLEOTIDE SEQUENCE</scope>
    <source>
        <strain evidence="2">CGMCC 1.12919</strain>
    </source>
</reference>
<proteinExistence type="predicted"/>
<keyword evidence="1" id="KW-1133">Transmembrane helix</keyword>
<dbReference type="EMBL" id="BMGG01000001">
    <property type="protein sequence ID" value="GGC51144.1"/>
    <property type="molecule type" value="Genomic_DNA"/>
</dbReference>
<organism evidence="2 3">
    <name type="scientific">Chelatococcus reniformis</name>
    <dbReference type="NCBI Taxonomy" id="1494448"/>
    <lineage>
        <taxon>Bacteria</taxon>
        <taxon>Pseudomonadati</taxon>
        <taxon>Pseudomonadota</taxon>
        <taxon>Alphaproteobacteria</taxon>
        <taxon>Hyphomicrobiales</taxon>
        <taxon>Chelatococcaceae</taxon>
        <taxon>Chelatococcus</taxon>
    </lineage>
</organism>
<evidence type="ECO:0008006" key="4">
    <source>
        <dbReference type="Google" id="ProtNLM"/>
    </source>
</evidence>